<feature type="transmembrane region" description="Helical" evidence="1">
    <location>
        <begin position="216"/>
        <end position="241"/>
    </location>
</feature>
<keyword evidence="1" id="KW-1133">Transmembrane helix</keyword>
<feature type="transmembrane region" description="Helical" evidence="1">
    <location>
        <begin position="108"/>
        <end position="131"/>
    </location>
</feature>
<feature type="transmembrane region" description="Helical" evidence="1">
    <location>
        <begin position="177"/>
        <end position="196"/>
    </location>
</feature>
<name>A0ABV2JAK1_9FIRM</name>
<comment type="caution">
    <text evidence="2">The sequence shown here is derived from an EMBL/GenBank/DDBJ whole genome shotgun (WGS) entry which is preliminary data.</text>
</comment>
<keyword evidence="1" id="KW-0812">Transmembrane</keyword>
<dbReference type="RefSeq" id="WP_354366812.1">
    <property type="nucleotide sequence ID" value="NZ_JBEPMA010000002.1"/>
</dbReference>
<dbReference type="EMBL" id="JBEPMA010000002">
    <property type="protein sequence ID" value="MET3616804.1"/>
    <property type="molecule type" value="Genomic_DNA"/>
</dbReference>
<evidence type="ECO:0000313" key="2">
    <source>
        <dbReference type="EMBL" id="MET3616804.1"/>
    </source>
</evidence>
<reference evidence="2 3" key="1">
    <citation type="submission" date="2024-06" db="EMBL/GenBank/DDBJ databases">
        <title>Genomic Encyclopedia of Type Strains, Phase IV (KMG-IV): sequencing the most valuable type-strain genomes for metagenomic binning, comparative biology and taxonomic classification.</title>
        <authorList>
            <person name="Goeker M."/>
        </authorList>
    </citation>
    <scope>NUCLEOTIDE SEQUENCE [LARGE SCALE GENOMIC DNA]</scope>
    <source>
        <strain evidence="2 3">DSM 21460</strain>
    </source>
</reference>
<proteinExistence type="predicted"/>
<keyword evidence="3" id="KW-1185">Reference proteome</keyword>
<sequence length="249" mass="28264">MKNLVKAELFKLKKSNTFLLITLLNLVSIFYGAGIKFGWSFVSFKGQFDIYRYVFSIWQLYFILGVPMIILMYAGSKILGDEILKGQIILEVAPVANRKKLICGKFKAMIYTTLFYFLTNIAFNILAYILFVKGTDYAVSGNLFTKDNFEILVQILFGFLEIYFLVILAMSVSVDKGAIIGTLSSIGVYVITSLLTRAKGIDKFIIGYFNLKAPNIINIENILIQLVIFLICISSIIYFSIQKFSRKDL</sequence>
<keyword evidence="1" id="KW-0472">Membrane</keyword>
<evidence type="ECO:0008006" key="4">
    <source>
        <dbReference type="Google" id="ProtNLM"/>
    </source>
</evidence>
<feature type="transmembrane region" description="Helical" evidence="1">
    <location>
        <begin position="151"/>
        <end position="170"/>
    </location>
</feature>
<feature type="transmembrane region" description="Helical" evidence="1">
    <location>
        <begin position="20"/>
        <end position="41"/>
    </location>
</feature>
<gene>
    <name evidence="2" type="ORF">ABID14_000429</name>
</gene>
<feature type="transmembrane region" description="Helical" evidence="1">
    <location>
        <begin position="53"/>
        <end position="75"/>
    </location>
</feature>
<dbReference type="Proteomes" id="UP001549162">
    <property type="component" value="Unassembled WGS sequence"/>
</dbReference>
<evidence type="ECO:0000256" key="1">
    <source>
        <dbReference type="SAM" id="Phobius"/>
    </source>
</evidence>
<protein>
    <recommendedName>
        <fullName evidence="4">ABC transporter permease</fullName>
    </recommendedName>
</protein>
<accession>A0ABV2JAK1</accession>
<organism evidence="2 3">
    <name type="scientific">Peptoniphilus olsenii</name>
    <dbReference type="NCBI Taxonomy" id="411570"/>
    <lineage>
        <taxon>Bacteria</taxon>
        <taxon>Bacillati</taxon>
        <taxon>Bacillota</taxon>
        <taxon>Tissierellia</taxon>
        <taxon>Tissierellales</taxon>
        <taxon>Peptoniphilaceae</taxon>
        <taxon>Peptoniphilus</taxon>
    </lineage>
</organism>
<evidence type="ECO:0000313" key="3">
    <source>
        <dbReference type="Proteomes" id="UP001549162"/>
    </source>
</evidence>